<dbReference type="InterPro" id="IPR029787">
    <property type="entry name" value="Nucleotide_cyclase"/>
</dbReference>
<protein>
    <submittedName>
        <fullName evidence="2">Diguanylate cyclase</fullName>
    </submittedName>
</protein>
<evidence type="ECO:0000313" key="3">
    <source>
        <dbReference type="EMBL" id="MYM76330.1"/>
    </source>
</evidence>
<gene>
    <name evidence="2" type="ORF">GTP56_29780</name>
    <name evidence="3" type="ORF">GTP56_29785</name>
</gene>
<dbReference type="Proteomes" id="UP000469734">
    <property type="component" value="Unassembled WGS sequence"/>
</dbReference>
<dbReference type="InterPro" id="IPR043128">
    <property type="entry name" value="Rev_trsase/Diguanyl_cyclase"/>
</dbReference>
<dbReference type="RefSeq" id="WP_161052742.1">
    <property type="nucleotide sequence ID" value="NZ_WWCR01000167.1"/>
</dbReference>
<dbReference type="PANTHER" id="PTHR46663:SF2">
    <property type="entry name" value="GGDEF DOMAIN-CONTAINING PROTEIN"/>
    <property type="match status" value="1"/>
</dbReference>
<dbReference type="Gene3D" id="3.30.70.270">
    <property type="match status" value="1"/>
</dbReference>
<proteinExistence type="predicted"/>
<dbReference type="NCBIfam" id="TIGR00254">
    <property type="entry name" value="GGDEF"/>
    <property type="match status" value="1"/>
</dbReference>
<dbReference type="InterPro" id="IPR052163">
    <property type="entry name" value="DGC-Regulatory_Protein"/>
</dbReference>
<reference evidence="2 4" key="1">
    <citation type="submission" date="2019-12" db="EMBL/GenBank/DDBJ databases">
        <title>Novel species isolated from a subtropical stream in China.</title>
        <authorList>
            <person name="Lu H."/>
        </authorList>
    </citation>
    <scope>NUCLEOTIDE SEQUENCE [LARGE SCALE GENOMIC DNA]</scope>
    <source>
        <strain evidence="2 4">FT134W</strain>
    </source>
</reference>
<organism evidence="2 4">
    <name type="scientific">Duganella margarita</name>
    <dbReference type="NCBI Taxonomy" id="2692170"/>
    <lineage>
        <taxon>Bacteria</taxon>
        <taxon>Pseudomonadati</taxon>
        <taxon>Pseudomonadota</taxon>
        <taxon>Betaproteobacteria</taxon>
        <taxon>Burkholderiales</taxon>
        <taxon>Oxalobacteraceae</taxon>
        <taxon>Telluria group</taxon>
        <taxon>Duganella</taxon>
    </lineage>
</organism>
<dbReference type="PANTHER" id="PTHR46663">
    <property type="entry name" value="DIGUANYLATE CYCLASE DGCT-RELATED"/>
    <property type="match status" value="1"/>
</dbReference>
<evidence type="ECO:0000313" key="4">
    <source>
        <dbReference type="Proteomes" id="UP000469734"/>
    </source>
</evidence>
<sequence length="84" mass="9155">VIGKRLRQAVRESDMVGRLGGDEFVVLLPEIDDLADIPKVAAKMQAACLKPVHMRGHELRVGISLGASLYPDDAADVRSLLRYA</sequence>
<evidence type="ECO:0000313" key="2">
    <source>
        <dbReference type="EMBL" id="MYM76329.1"/>
    </source>
</evidence>
<evidence type="ECO:0000259" key="1">
    <source>
        <dbReference type="PROSITE" id="PS50887"/>
    </source>
</evidence>
<accession>A0A7X4KK47</accession>
<dbReference type="InterPro" id="IPR000160">
    <property type="entry name" value="GGDEF_dom"/>
</dbReference>
<feature type="non-terminal residue" evidence="2">
    <location>
        <position position="1"/>
    </location>
</feature>
<name>A0A7X4KK47_9BURK</name>
<dbReference type="EMBL" id="WWCR01000168">
    <property type="protein sequence ID" value="MYM76330.1"/>
    <property type="molecule type" value="Genomic_DNA"/>
</dbReference>
<dbReference type="SUPFAM" id="SSF55073">
    <property type="entry name" value="Nucleotide cyclase"/>
    <property type="match status" value="1"/>
</dbReference>
<dbReference type="Pfam" id="PF00990">
    <property type="entry name" value="GGDEF"/>
    <property type="match status" value="1"/>
</dbReference>
<dbReference type="AlphaFoldDB" id="A0A7X4KK47"/>
<comment type="caution">
    <text evidence="2">The sequence shown here is derived from an EMBL/GenBank/DDBJ whole genome shotgun (WGS) entry which is preliminary data.</text>
</comment>
<dbReference type="EMBL" id="WWCR01000167">
    <property type="protein sequence ID" value="MYM76329.1"/>
    <property type="molecule type" value="Genomic_DNA"/>
</dbReference>
<dbReference type="CDD" id="cd01949">
    <property type="entry name" value="GGDEF"/>
    <property type="match status" value="1"/>
</dbReference>
<feature type="domain" description="GGDEF" evidence="1">
    <location>
        <begin position="1"/>
        <end position="84"/>
    </location>
</feature>
<feature type="non-terminal residue" evidence="2">
    <location>
        <position position="84"/>
    </location>
</feature>
<dbReference type="PROSITE" id="PS50887">
    <property type="entry name" value="GGDEF"/>
    <property type="match status" value="1"/>
</dbReference>